<dbReference type="AlphaFoldDB" id="A0A8H3E8P2"/>
<evidence type="ECO:0000313" key="1">
    <source>
        <dbReference type="EMBL" id="CAE7226811.1"/>
    </source>
</evidence>
<evidence type="ECO:0000313" key="2">
    <source>
        <dbReference type="Proteomes" id="UP000663827"/>
    </source>
</evidence>
<gene>
    <name evidence="1" type="ORF">RDB_LOCUS176965</name>
</gene>
<reference evidence="1" key="1">
    <citation type="submission" date="2021-01" db="EMBL/GenBank/DDBJ databases">
        <authorList>
            <person name="Kaushik A."/>
        </authorList>
    </citation>
    <scope>NUCLEOTIDE SEQUENCE</scope>
    <source>
        <strain evidence="1">AG5</strain>
    </source>
</reference>
<evidence type="ECO:0008006" key="3">
    <source>
        <dbReference type="Google" id="ProtNLM"/>
    </source>
</evidence>
<accession>A0A8H3E8P2</accession>
<name>A0A8H3E8P2_9AGAM</name>
<dbReference type="EMBL" id="CAJNJQ010006328">
    <property type="protein sequence ID" value="CAE7226811.1"/>
    <property type="molecule type" value="Genomic_DNA"/>
</dbReference>
<protein>
    <recommendedName>
        <fullName evidence="3">F-box domain-containing protein</fullName>
    </recommendedName>
</protein>
<comment type="caution">
    <text evidence="1">The sequence shown here is derived from an EMBL/GenBank/DDBJ whole genome shotgun (WGS) entry which is preliminary data.</text>
</comment>
<dbReference type="Proteomes" id="UP000663827">
    <property type="component" value="Unassembled WGS sequence"/>
</dbReference>
<organism evidence="1 2">
    <name type="scientific">Rhizoctonia solani</name>
    <dbReference type="NCBI Taxonomy" id="456999"/>
    <lineage>
        <taxon>Eukaryota</taxon>
        <taxon>Fungi</taxon>
        <taxon>Dikarya</taxon>
        <taxon>Basidiomycota</taxon>
        <taxon>Agaricomycotina</taxon>
        <taxon>Agaricomycetes</taxon>
        <taxon>Cantharellales</taxon>
        <taxon>Ceratobasidiaceae</taxon>
        <taxon>Rhizoctonia</taxon>
    </lineage>
</organism>
<proteinExistence type="predicted"/>
<sequence length="581" mass="64928">MQVIGTSILENLSPELIIKILHCCECLSILRFAAAYYELVMQSVSLQLHIELEANGVEIVKGSFKPDVSYSAVLEDLRRFRAAWLNLDVGEPIMRSLGESEMLLWELREGFYIKAFSQSGGRYANALQFIPLDAESPDPLPLLFDFVFSEFTADPGQDLVALISRDPDRDNTCHIHLHSSTTGSTHPLAQHPKLTAEFDFTFPLFASRYAIEIMGHTLLAKISRPEADTYELLIWDWRSGIILHRISSRTGICDFSFLDPQHLVVLSVTRSSASQDTISFLIYALSKSPSTRSAAYNRQLRATDVPISEPTLCLEFPRPREWSKISNSGLLLRSDPTPGRTIYTKSAAFLCPYTITLGITLNFYASRVNWDSPPSYRIFLDGRSLLDLIRTYSGGGVTVIPWSTWGINATRWFAAPEQPDHWICWISGSRYVRPLPECPYYCVFDFSSLSAQRFRGGSAPAAHNIDSSAHTSSLAVSEVFGDLEQLDNHLLSLLESSPPSPGGRTQPVVVNIGVDNPSFIGIGDFPEFNEPIVSRLPYRIVCKGNNQLDPEGWQINNNCLVGVVDWFGSPSELITIYKLNE</sequence>